<keyword evidence="5" id="KW-0732">Signal</keyword>
<feature type="domain" description="Sulfatase N-terminal" evidence="6">
    <location>
        <begin position="37"/>
        <end position="442"/>
    </location>
</feature>
<reference evidence="7" key="2">
    <citation type="journal article" date="2024" name="Antonie Van Leeuwenhoek">
        <title>Roseihalotalea indica gen. nov., sp. nov., a halophilic Bacteroidetes from mesopelagic Southwest Indian Ocean with higher carbohydrate metabolic potential.</title>
        <authorList>
            <person name="Chen B."/>
            <person name="Zhang M."/>
            <person name="Lin D."/>
            <person name="Ye J."/>
            <person name="Tang K."/>
        </authorList>
    </citation>
    <scope>NUCLEOTIDE SEQUENCE</scope>
    <source>
        <strain evidence="7">TK19036</strain>
    </source>
</reference>
<name>A0AA49GSJ2_9BACT</name>
<dbReference type="InterPro" id="IPR050738">
    <property type="entry name" value="Sulfatase"/>
</dbReference>
<evidence type="ECO:0000256" key="1">
    <source>
        <dbReference type="ARBA" id="ARBA00008779"/>
    </source>
</evidence>
<feature type="signal peptide" evidence="5">
    <location>
        <begin position="1"/>
        <end position="24"/>
    </location>
</feature>
<dbReference type="FunFam" id="3.40.720.10:FF:000047">
    <property type="entry name" value="Arylsulfatase"/>
    <property type="match status" value="1"/>
</dbReference>
<proteinExistence type="inferred from homology"/>
<dbReference type="EMBL" id="CP120682">
    <property type="protein sequence ID" value="WKN39246.1"/>
    <property type="molecule type" value="Genomic_DNA"/>
</dbReference>
<evidence type="ECO:0000313" key="7">
    <source>
        <dbReference type="EMBL" id="WKN39246.1"/>
    </source>
</evidence>
<dbReference type="PROSITE" id="PS51257">
    <property type="entry name" value="PROKAR_LIPOPROTEIN"/>
    <property type="match status" value="1"/>
</dbReference>
<dbReference type="Pfam" id="PF00884">
    <property type="entry name" value="Sulfatase"/>
    <property type="match status" value="1"/>
</dbReference>
<reference evidence="7" key="1">
    <citation type="journal article" date="2023" name="Comput. Struct. Biotechnol. J.">
        <title>Discovery of a novel marine Bacteroidetes with a rich repertoire of carbohydrate-active enzymes.</title>
        <authorList>
            <person name="Chen B."/>
            <person name="Liu G."/>
            <person name="Chen Q."/>
            <person name="Wang H."/>
            <person name="Liu L."/>
            <person name="Tang K."/>
        </authorList>
    </citation>
    <scope>NUCLEOTIDE SEQUENCE</scope>
    <source>
        <strain evidence="7">TK19036</strain>
    </source>
</reference>
<evidence type="ECO:0000256" key="4">
    <source>
        <dbReference type="ARBA" id="ARBA00022837"/>
    </source>
</evidence>
<keyword evidence="4" id="KW-0106">Calcium</keyword>
<evidence type="ECO:0000256" key="2">
    <source>
        <dbReference type="ARBA" id="ARBA00022723"/>
    </source>
</evidence>
<dbReference type="Gene3D" id="3.40.720.10">
    <property type="entry name" value="Alkaline Phosphatase, subunit A"/>
    <property type="match status" value="1"/>
</dbReference>
<keyword evidence="2" id="KW-0479">Metal-binding</keyword>
<dbReference type="PANTHER" id="PTHR42693">
    <property type="entry name" value="ARYLSULFATASE FAMILY MEMBER"/>
    <property type="match status" value="1"/>
</dbReference>
<sequence>MLFRPIAFALLVGSSLLLSCNSFQPTDDTASQENKRPNILLIMADDMGYSDIGCYGGEIRTPNLNRLAENGLRFSQFYNTARCCPTRASLMTGLYPHQAGVGHMMNDRGTDGYRGDLNEHSVTIAEVLKQAGYRTFMSGKWHVTKHVGLWSGDSTLTSTHNWPMQRGFDQYYGTITGAGSFYNPITLVEGNTPVNLQDTSYYYTDAISEKAINYIQDTSGAPFFGYIAYTSPHWPLHALPEDIARYDGRYDIGWDSLRQERLQRMRDMGLIKDEWPLTERDERVSAWETAEEKDWQARRMEVYAAQIDRMDQGIGKILEALEEEGKLDNTLIFFLADNGGCAEELAETWGNPLFLPDSTMDGGEVIFGNEHTNVMPGPRNVYQSYGVPWANASNTPFRLYKHYVHEGGISTPLIAHWPNGISASGQWRQTPGHLIDIMATCVAVGQAEYPEEARGNTITPMEGVSLLPAFAEDTLNREAIYFEHEGNRAIRRGEWKLVAKSQEGAWELYNMERDRSETNNVAAEHPDLVKELSTLWQQWADRANVLPWPS</sequence>
<dbReference type="InterPro" id="IPR024607">
    <property type="entry name" value="Sulfatase_CS"/>
</dbReference>
<gene>
    <name evidence="7" type="ORF">K4G66_11135</name>
</gene>
<dbReference type="InterPro" id="IPR000917">
    <property type="entry name" value="Sulfatase_N"/>
</dbReference>
<evidence type="ECO:0000256" key="5">
    <source>
        <dbReference type="SAM" id="SignalP"/>
    </source>
</evidence>
<comment type="similarity">
    <text evidence="1">Belongs to the sulfatase family.</text>
</comment>
<dbReference type="AlphaFoldDB" id="A0AA49GSJ2"/>
<dbReference type="CDD" id="cd16025">
    <property type="entry name" value="PAS_like"/>
    <property type="match status" value="1"/>
</dbReference>
<dbReference type="PROSITE" id="PS00149">
    <property type="entry name" value="SULFATASE_2"/>
    <property type="match status" value="1"/>
</dbReference>
<keyword evidence="3" id="KW-0378">Hydrolase</keyword>
<dbReference type="GO" id="GO:0004065">
    <property type="term" value="F:arylsulfatase activity"/>
    <property type="evidence" value="ECO:0007669"/>
    <property type="project" value="TreeGrafter"/>
</dbReference>
<organism evidence="7">
    <name type="scientific">Roseihalotalea indica</name>
    <dbReference type="NCBI Taxonomy" id="2867963"/>
    <lineage>
        <taxon>Bacteria</taxon>
        <taxon>Pseudomonadati</taxon>
        <taxon>Bacteroidota</taxon>
        <taxon>Cytophagia</taxon>
        <taxon>Cytophagales</taxon>
        <taxon>Catalimonadaceae</taxon>
        <taxon>Roseihalotalea</taxon>
    </lineage>
</organism>
<dbReference type="Gene3D" id="3.30.1120.10">
    <property type="match status" value="1"/>
</dbReference>
<dbReference type="GO" id="GO:0046872">
    <property type="term" value="F:metal ion binding"/>
    <property type="evidence" value="ECO:0007669"/>
    <property type="project" value="UniProtKB-KW"/>
</dbReference>
<dbReference type="InterPro" id="IPR017850">
    <property type="entry name" value="Alkaline_phosphatase_core_sf"/>
</dbReference>
<dbReference type="FunFam" id="3.30.1120.10:FF:000008">
    <property type="entry name" value="Arylsulfatase"/>
    <property type="match status" value="1"/>
</dbReference>
<protein>
    <submittedName>
        <fullName evidence="7">Arylsulfatase</fullName>
    </submittedName>
</protein>
<evidence type="ECO:0000259" key="6">
    <source>
        <dbReference type="Pfam" id="PF00884"/>
    </source>
</evidence>
<accession>A0AA49GSJ2</accession>
<dbReference type="SUPFAM" id="SSF53649">
    <property type="entry name" value="Alkaline phosphatase-like"/>
    <property type="match status" value="1"/>
</dbReference>
<evidence type="ECO:0000256" key="3">
    <source>
        <dbReference type="ARBA" id="ARBA00022801"/>
    </source>
</evidence>
<feature type="chain" id="PRO_5041365348" evidence="5">
    <location>
        <begin position="25"/>
        <end position="550"/>
    </location>
</feature>
<dbReference type="PANTHER" id="PTHR42693:SF53">
    <property type="entry name" value="ENDO-4-O-SULFATASE"/>
    <property type="match status" value="1"/>
</dbReference>